<dbReference type="SUPFAM" id="SSF52047">
    <property type="entry name" value="RNI-like"/>
    <property type="match status" value="1"/>
</dbReference>
<name>A0A165D480_9BASI</name>
<dbReference type="EMBL" id="KV424081">
    <property type="protein sequence ID" value="KZT52030.1"/>
    <property type="molecule type" value="Genomic_DNA"/>
</dbReference>
<reference evidence="1 2" key="1">
    <citation type="journal article" date="2016" name="Mol. Biol. Evol.">
        <title>Comparative Genomics of Early-Diverging Mushroom-Forming Fungi Provides Insights into the Origins of Lignocellulose Decay Capabilities.</title>
        <authorList>
            <person name="Nagy L.G."/>
            <person name="Riley R."/>
            <person name="Tritt A."/>
            <person name="Adam C."/>
            <person name="Daum C."/>
            <person name="Floudas D."/>
            <person name="Sun H."/>
            <person name="Yadav J.S."/>
            <person name="Pangilinan J."/>
            <person name="Larsson K.H."/>
            <person name="Matsuura K."/>
            <person name="Barry K."/>
            <person name="Labutti K."/>
            <person name="Kuo R."/>
            <person name="Ohm R.A."/>
            <person name="Bhattacharya S.S."/>
            <person name="Shirouzu T."/>
            <person name="Yoshinaga Y."/>
            <person name="Martin F.M."/>
            <person name="Grigoriev I.V."/>
            <person name="Hibbett D.S."/>
        </authorList>
    </citation>
    <scope>NUCLEOTIDE SEQUENCE [LARGE SCALE GENOMIC DNA]</scope>
    <source>
        <strain evidence="1 2">HHB12733</strain>
    </source>
</reference>
<gene>
    <name evidence="1" type="ORF">CALCODRAFT_558295</name>
</gene>
<evidence type="ECO:0000313" key="2">
    <source>
        <dbReference type="Proteomes" id="UP000076842"/>
    </source>
</evidence>
<sequence>MLVLQSPPHHPLARYTSRSVLLALATEFPARHLRTTQCLHRHPHLSLPATLSYRPTTCLALATTPEWTKRRSTVLTRTSFYIRSTTAATSTRSLCGQSRIHAAVGEVWHWSITLFDRLDRFIMERWLDVWLRRTGSEHALDIMIDLHDMKDWPTVDVLSASDIEYILRAVCHVASRWRSFTYTLGDYAVPTWPVYKSLRDAFGANFRSMPFLHSIHLEQGTNVSSVGLTPKYIYSLFKCTKEAPLLRSIVLCNASSYVALADFHITHLAYTMSRKRLPEPRHLLWLLWSCPSLTSLWLSGWASSSNQVSRPVMLPHLKTLTVVPNRYMAPVLRYFPIPLLEELIVDAKDIPGDEQIGKQLGPPTPVMSQLDHYNPTFLDDIASNQFSVPRNLALHLPFREIPWEAIVRIPTLQRLRIVKPAKDDFWLLCPSNLSALHKKTKLGDGPLGWALPYLHTLILEVTTPYDTAGFGLTAGWRHRVAATKEQFTDRWEAARGSQPTISALVIQLVGPSWSAEIRDTVPPRTVAL</sequence>
<proteinExistence type="predicted"/>
<accession>A0A165D480</accession>
<evidence type="ECO:0008006" key="3">
    <source>
        <dbReference type="Google" id="ProtNLM"/>
    </source>
</evidence>
<protein>
    <recommendedName>
        <fullName evidence="3">F-box domain-containing protein</fullName>
    </recommendedName>
</protein>
<dbReference type="InParanoid" id="A0A165D480"/>
<dbReference type="Proteomes" id="UP000076842">
    <property type="component" value="Unassembled WGS sequence"/>
</dbReference>
<organism evidence="1 2">
    <name type="scientific">Calocera cornea HHB12733</name>
    <dbReference type="NCBI Taxonomy" id="1353952"/>
    <lineage>
        <taxon>Eukaryota</taxon>
        <taxon>Fungi</taxon>
        <taxon>Dikarya</taxon>
        <taxon>Basidiomycota</taxon>
        <taxon>Agaricomycotina</taxon>
        <taxon>Dacrymycetes</taxon>
        <taxon>Dacrymycetales</taxon>
        <taxon>Dacrymycetaceae</taxon>
        <taxon>Calocera</taxon>
    </lineage>
</organism>
<evidence type="ECO:0000313" key="1">
    <source>
        <dbReference type="EMBL" id="KZT52030.1"/>
    </source>
</evidence>
<keyword evidence="2" id="KW-1185">Reference proteome</keyword>
<dbReference type="AlphaFoldDB" id="A0A165D480"/>